<evidence type="ECO:0000313" key="3">
    <source>
        <dbReference type="Proteomes" id="UP000059680"/>
    </source>
</evidence>
<feature type="non-terminal residue" evidence="2">
    <location>
        <position position="71"/>
    </location>
</feature>
<accession>A0A0P0VRJ1</accession>
<gene>
    <name evidence="2" type="ordered locus">Os02g0824350</name>
    <name evidence="2" type="ORF">OSNPB_020824350</name>
</gene>
<dbReference type="EMBL" id="AP014958">
    <property type="protein sequence ID" value="BAS81669.1"/>
    <property type="molecule type" value="Genomic_DNA"/>
</dbReference>
<evidence type="ECO:0000256" key="1">
    <source>
        <dbReference type="SAM" id="MobiDB-lite"/>
    </source>
</evidence>
<name>A0A0P0VRJ1_ORYSJ</name>
<feature type="compositionally biased region" description="Polar residues" evidence="1">
    <location>
        <begin position="1"/>
        <end position="16"/>
    </location>
</feature>
<evidence type="ECO:0000313" key="2">
    <source>
        <dbReference type="EMBL" id="BAS81669.1"/>
    </source>
</evidence>
<keyword evidence="3" id="KW-1185">Reference proteome</keyword>
<feature type="compositionally biased region" description="Polar residues" evidence="1">
    <location>
        <begin position="62"/>
        <end position="71"/>
    </location>
</feature>
<protein>
    <submittedName>
        <fullName evidence="2">Os02g0824350 protein</fullName>
    </submittedName>
</protein>
<dbReference type="InParanoid" id="A0A0P0VRJ1"/>
<dbReference type="PaxDb" id="39947-A0A0P0VRJ1"/>
<proteinExistence type="predicted"/>
<feature type="region of interest" description="Disordered" evidence="1">
    <location>
        <begin position="1"/>
        <end position="71"/>
    </location>
</feature>
<organism evidence="2 3">
    <name type="scientific">Oryza sativa subsp. japonica</name>
    <name type="common">Rice</name>
    <dbReference type="NCBI Taxonomy" id="39947"/>
    <lineage>
        <taxon>Eukaryota</taxon>
        <taxon>Viridiplantae</taxon>
        <taxon>Streptophyta</taxon>
        <taxon>Embryophyta</taxon>
        <taxon>Tracheophyta</taxon>
        <taxon>Spermatophyta</taxon>
        <taxon>Magnoliopsida</taxon>
        <taxon>Liliopsida</taxon>
        <taxon>Poales</taxon>
        <taxon>Poaceae</taxon>
        <taxon>BOP clade</taxon>
        <taxon>Oryzoideae</taxon>
        <taxon>Oryzeae</taxon>
        <taxon>Oryzinae</taxon>
        <taxon>Oryza</taxon>
        <taxon>Oryza sativa</taxon>
    </lineage>
</organism>
<reference evidence="3" key="1">
    <citation type="journal article" date="2005" name="Nature">
        <title>The map-based sequence of the rice genome.</title>
        <authorList>
            <consortium name="International rice genome sequencing project (IRGSP)"/>
            <person name="Matsumoto T."/>
            <person name="Wu J."/>
            <person name="Kanamori H."/>
            <person name="Katayose Y."/>
            <person name="Fujisawa M."/>
            <person name="Namiki N."/>
            <person name="Mizuno H."/>
            <person name="Yamamoto K."/>
            <person name="Antonio B.A."/>
            <person name="Baba T."/>
            <person name="Sakata K."/>
            <person name="Nagamura Y."/>
            <person name="Aoki H."/>
            <person name="Arikawa K."/>
            <person name="Arita K."/>
            <person name="Bito T."/>
            <person name="Chiden Y."/>
            <person name="Fujitsuka N."/>
            <person name="Fukunaka R."/>
            <person name="Hamada M."/>
            <person name="Harada C."/>
            <person name="Hayashi A."/>
            <person name="Hijishita S."/>
            <person name="Honda M."/>
            <person name="Hosokawa S."/>
            <person name="Ichikawa Y."/>
            <person name="Idonuma A."/>
            <person name="Iijima M."/>
            <person name="Ikeda M."/>
            <person name="Ikeno M."/>
            <person name="Ito K."/>
            <person name="Ito S."/>
            <person name="Ito T."/>
            <person name="Ito Y."/>
            <person name="Ito Y."/>
            <person name="Iwabuchi A."/>
            <person name="Kamiya K."/>
            <person name="Karasawa W."/>
            <person name="Kurita K."/>
            <person name="Katagiri S."/>
            <person name="Kikuta A."/>
            <person name="Kobayashi H."/>
            <person name="Kobayashi N."/>
            <person name="Machita K."/>
            <person name="Maehara T."/>
            <person name="Masukawa M."/>
            <person name="Mizubayashi T."/>
            <person name="Mukai Y."/>
            <person name="Nagasaki H."/>
            <person name="Nagata Y."/>
            <person name="Naito S."/>
            <person name="Nakashima M."/>
            <person name="Nakama Y."/>
            <person name="Nakamichi Y."/>
            <person name="Nakamura M."/>
            <person name="Meguro A."/>
            <person name="Negishi M."/>
            <person name="Ohta I."/>
            <person name="Ohta T."/>
            <person name="Okamoto M."/>
            <person name="Ono N."/>
            <person name="Saji S."/>
            <person name="Sakaguchi M."/>
            <person name="Sakai K."/>
            <person name="Shibata M."/>
            <person name="Shimokawa T."/>
            <person name="Song J."/>
            <person name="Takazaki Y."/>
            <person name="Terasawa K."/>
            <person name="Tsugane M."/>
            <person name="Tsuji K."/>
            <person name="Ueda S."/>
            <person name="Waki K."/>
            <person name="Yamagata H."/>
            <person name="Yamamoto M."/>
            <person name="Yamamoto S."/>
            <person name="Yamane H."/>
            <person name="Yoshiki S."/>
            <person name="Yoshihara R."/>
            <person name="Yukawa K."/>
            <person name="Zhong H."/>
            <person name="Yano M."/>
            <person name="Yuan Q."/>
            <person name="Ouyang S."/>
            <person name="Liu J."/>
            <person name="Jones K.M."/>
            <person name="Gansberger K."/>
            <person name="Moffat K."/>
            <person name="Hill J."/>
            <person name="Bera J."/>
            <person name="Fadrosh D."/>
            <person name="Jin S."/>
            <person name="Johri S."/>
            <person name="Kim M."/>
            <person name="Overton L."/>
            <person name="Reardon M."/>
            <person name="Tsitrin T."/>
            <person name="Vuong H."/>
            <person name="Weaver B."/>
            <person name="Ciecko A."/>
            <person name="Tallon L."/>
            <person name="Jackson J."/>
            <person name="Pai G."/>
            <person name="Aken S.V."/>
            <person name="Utterback T."/>
            <person name="Reidmuller S."/>
            <person name="Feldblyum T."/>
            <person name="Hsiao J."/>
            <person name="Zismann V."/>
            <person name="Iobst S."/>
            <person name="de Vazeille A.R."/>
            <person name="Buell C.R."/>
            <person name="Ying K."/>
            <person name="Li Y."/>
            <person name="Lu T."/>
            <person name="Huang Y."/>
            <person name="Zhao Q."/>
            <person name="Feng Q."/>
            <person name="Zhang L."/>
            <person name="Zhu J."/>
            <person name="Weng Q."/>
            <person name="Mu J."/>
            <person name="Lu Y."/>
            <person name="Fan D."/>
            <person name="Liu Y."/>
            <person name="Guan J."/>
            <person name="Zhang Y."/>
            <person name="Yu S."/>
            <person name="Liu X."/>
            <person name="Zhang Y."/>
            <person name="Hong G."/>
            <person name="Han B."/>
            <person name="Choisne N."/>
            <person name="Demange N."/>
            <person name="Orjeda G."/>
            <person name="Samain S."/>
            <person name="Cattolico L."/>
            <person name="Pelletier E."/>
            <person name="Couloux A."/>
            <person name="Segurens B."/>
            <person name="Wincker P."/>
            <person name="D'Hont A."/>
            <person name="Scarpelli C."/>
            <person name="Weissenbach J."/>
            <person name="Salanoubat M."/>
            <person name="Quetier F."/>
            <person name="Yu Y."/>
            <person name="Kim H.R."/>
            <person name="Rambo T."/>
            <person name="Currie J."/>
            <person name="Collura K."/>
            <person name="Luo M."/>
            <person name="Yang T."/>
            <person name="Ammiraju J.S.S."/>
            <person name="Engler F."/>
            <person name="Soderlund C."/>
            <person name="Wing R.A."/>
            <person name="Palmer L.E."/>
            <person name="de la Bastide M."/>
            <person name="Spiegel L."/>
            <person name="Nascimento L."/>
            <person name="Zutavern T."/>
            <person name="O'Shaughnessy A."/>
            <person name="Dike S."/>
            <person name="Dedhia N."/>
            <person name="Preston R."/>
            <person name="Balija V."/>
            <person name="McCombie W.R."/>
            <person name="Chow T."/>
            <person name="Chen H."/>
            <person name="Chung M."/>
            <person name="Chen C."/>
            <person name="Shaw J."/>
            <person name="Wu H."/>
            <person name="Hsiao K."/>
            <person name="Chao Y."/>
            <person name="Chu M."/>
            <person name="Cheng C."/>
            <person name="Hour A."/>
            <person name="Lee P."/>
            <person name="Lin S."/>
            <person name="Lin Y."/>
            <person name="Liou J."/>
            <person name="Liu S."/>
            <person name="Hsing Y."/>
            <person name="Raghuvanshi S."/>
            <person name="Mohanty A."/>
            <person name="Bharti A.K."/>
            <person name="Gaur A."/>
            <person name="Gupta V."/>
            <person name="Kumar D."/>
            <person name="Ravi V."/>
            <person name="Vij S."/>
            <person name="Kapur A."/>
            <person name="Khurana P."/>
            <person name="Khurana P."/>
            <person name="Khurana J.P."/>
            <person name="Tyagi A.K."/>
            <person name="Gaikwad K."/>
            <person name="Singh A."/>
            <person name="Dalal V."/>
            <person name="Srivastava S."/>
            <person name="Dixit A."/>
            <person name="Pal A.K."/>
            <person name="Ghazi I.A."/>
            <person name="Yadav M."/>
            <person name="Pandit A."/>
            <person name="Bhargava A."/>
            <person name="Sureshbabu K."/>
            <person name="Batra K."/>
            <person name="Sharma T.R."/>
            <person name="Mohapatra T."/>
            <person name="Singh N.K."/>
            <person name="Messing J."/>
            <person name="Nelson A.B."/>
            <person name="Fuks G."/>
            <person name="Kavchok S."/>
            <person name="Keizer G."/>
            <person name="Linton E."/>
            <person name="Llaca V."/>
            <person name="Song R."/>
            <person name="Tanyolac B."/>
            <person name="Young S."/>
            <person name="Ho-Il K."/>
            <person name="Hahn J.H."/>
            <person name="Sangsakoo G."/>
            <person name="Vanavichit A."/>
            <person name="de Mattos Luiz.A.T."/>
            <person name="Zimmer P.D."/>
            <person name="Malone G."/>
            <person name="Dellagostin O."/>
            <person name="de Oliveira A.C."/>
            <person name="Bevan M."/>
            <person name="Bancroft I."/>
            <person name="Minx P."/>
            <person name="Cordum H."/>
            <person name="Wilson R."/>
            <person name="Cheng Z."/>
            <person name="Jin W."/>
            <person name="Jiang J."/>
            <person name="Leong S.A."/>
            <person name="Iwama H."/>
            <person name="Gojobori T."/>
            <person name="Itoh T."/>
            <person name="Niimura Y."/>
            <person name="Fujii Y."/>
            <person name="Habara T."/>
            <person name="Sakai H."/>
            <person name="Sato Y."/>
            <person name="Wilson G."/>
            <person name="Kumar K."/>
            <person name="McCouch S."/>
            <person name="Juretic N."/>
            <person name="Hoen D."/>
            <person name="Wright S."/>
            <person name="Bruskiewich R."/>
            <person name="Bureau T."/>
            <person name="Miyao A."/>
            <person name="Hirochika H."/>
            <person name="Nishikawa T."/>
            <person name="Kadowaki K."/>
            <person name="Sugiura M."/>
            <person name="Burr B."/>
            <person name="Sasaki T."/>
        </authorList>
    </citation>
    <scope>NUCLEOTIDE SEQUENCE [LARGE SCALE GENOMIC DNA]</scope>
    <source>
        <strain evidence="3">cv. Nipponbare</strain>
    </source>
</reference>
<reference evidence="2 3" key="2">
    <citation type="journal article" date="2013" name="Plant Cell Physiol.">
        <title>Rice Annotation Project Database (RAP-DB): an integrative and interactive database for rice genomics.</title>
        <authorList>
            <person name="Sakai H."/>
            <person name="Lee S.S."/>
            <person name="Tanaka T."/>
            <person name="Numa H."/>
            <person name="Kim J."/>
            <person name="Kawahara Y."/>
            <person name="Wakimoto H."/>
            <person name="Yang C.C."/>
            <person name="Iwamoto M."/>
            <person name="Abe T."/>
            <person name="Yamada Y."/>
            <person name="Muto A."/>
            <person name="Inokuchi H."/>
            <person name="Ikemura T."/>
            <person name="Matsumoto T."/>
            <person name="Sasaki T."/>
            <person name="Itoh T."/>
        </authorList>
    </citation>
    <scope>NUCLEOTIDE SEQUENCE [LARGE SCALE GENOMIC DNA]</scope>
    <source>
        <strain evidence="3">cv. Nipponbare</strain>
    </source>
</reference>
<dbReference type="Proteomes" id="UP000059680">
    <property type="component" value="Chromosome 2"/>
</dbReference>
<dbReference type="AlphaFoldDB" id="A0A0P0VRJ1"/>
<sequence length="71" mass="8284">MRKNQTKQIYTENTAVRTPPTLPPITLWSGPHRAMQRPPLRVREPPSSITKYDPDRHRISNRPCQTNGKHK</sequence>
<reference evidence="2 3" key="3">
    <citation type="journal article" date="2013" name="Rice">
        <title>Improvement of the Oryza sativa Nipponbare reference genome using next generation sequence and optical map data.</title>
        <authorList>
            <person name="Kawahara Y."/>
            <person name="de la Bastide M."/>
            <person name="Hamilton J.P."/>
            <person name="Kanamori H."/>
            <person name="McCombie W.R."/>
            <person name="Ouyang S."/>
            <person name="Schwartz D.C."/>
            <person name="Tanaka T."/>
            <person name="Wu J."/>
            <person name="Zhou S."/>
            <person name="Childs K.L."/>
            <person name="Davidson R.M."/>
            <person name="Lin H."/>
            <person name="Quesada-Ocampo L."/>
            <person name="Vaillancourt B."/>
            <person name="Sakai H."/>
            <person name="Lee S.S."/>
            <person name="Kim J."/>
            <person name="Numa H."/>
            <person name="Itoh T."/>
            <person name="Buell C.R."/>
            <person name="Matsumoto T."/>
        </authorList>
    </citation>
    <scope>NUCLEOTIDE SEQUENCE [LARGE SCALE GENOMIC DNA]</scope>
    <source>
        <strain evidence="3">cv. Nipponbare</strain>
    </source>
</reference>
<dbReference type="Gramene" id="Os02t0824350-00">
    <property type="protein sequence ID" value="Os02t0824350-00"/>
    <property type="gene ID" value="Os02g0824350"/>
</dbReference>